<name>A0A7X2N019_9CLOT</name>
<dbReference type="Proteomes" id="UP000460287">
    <property type="component" value="Unassembled WGS sequence"/>
</dbReference>
<dbReference type="EMBL" id="VULX01000025">
    <property type="protein sequence ID" value="MSR92194.1"/>
    <property type="molecule type" value="Genomic_DNA"/>
</dbReference>
<dbReference type="SUPFAM" id="SSF46785">
    <property type="entry name" value="Winged helix' DNA-binding domain"/>
    <property type="match status" value="1"/>
</dbReference>
<organism evidence="1 2">
    <name type="scientific">Inconstantimicrobium porci</name>
    <dbReference type="NCBI Taxonomy" id="2652291"/>
    <lineage>
        <taxon>Bacteria</taxon>
        <taxon>Bacillati</taxon>
        <taxon>Bacillota</taxon>
        <taxon>Clostridia</taxon>
        <taxon>Eubacteriales</taxon>
        <taxon>Clostridiaceae</taxon>
        <taxon>Inconstantimicrobium</taxon>
    </lineage>
</organism>
<dbReference type="InterPro" id="IPR036390">
    <property type="entry name" value="WH_DNA-bd_sf"/>
</dbReference>
<proteinExistence type="predicted"/>
<gene>
    <name evidence="1" type="ORF">FYJ33_12510</name>
</gene>
<evidence type="ECO:0000313" key="1">
    <source>
        <dbReference type="EMBL" id="MSR92194.1"/>
    </source>
</evidence>
<feature type="non-terminal residue" evidence="1">
    <location>
        <position position="64"/>
    </location>
</feature>
<keyword evidence="2" id="KW-1185">Reference proteome</keyword>
<protein>
    <submittedName>
        <fullName evidence="1">Helix-turn-helix domain-containing protein</fullName>
    </submittedName>
</protein>
<dbReference type="AlphaFoldDB" id="A0A7X2N019"/>
<reference evidence="1 2" key="1">
    <citation type="submission" date="2019-08" db="EMBL/GenBank/DDBJ databases">
        <title>In-depth cultivation of the pig gut microbiome towards novel bacterial diversity and tailored functional studies.</title>
        <authorList>
            <person name="Wylensek D."/>
            <person name="Hitch T.C.A."/>
            <person name="Clavel T."/>
        </authorList>
    </citation>
    <scope>NUCLEOTIDE SEQUENCE [LARGE SCALE GENOMIC DNA]</scope>
    <source>
        <strain evidence="1 2">WCA-383-APC-5B</strain>
    </source>
</reference>
<comment type="caution">
    <text evidence="1">The sequence shown here is derived from an EMBL/GenBank/DDBJ whole genome shotgun (WGS) entry which is preliminary data.</text>
</comment>
<accession>A0A7X2N019</accession>
<sequence>MIEMVQYDYIRYLYFNEGLSQRSIAKKIGVHRKTVKRAIENPEQKYNLTAVKDKPINGKYEHLV</sequence>
<evidence type="ECO:0000313" key="2">
    <source>
        <dbReference type="Proteomes" id="UP000460287"/>
    </source>
</evidence>
<dbReference type="Gene3D" id="1.10.10.60">
    <property type="entry name" value="Homeodomain-like"/>
    <property type="match status" value="1"/>
</dbReference>